<dbReference type="Proteomes" id="UP000196320">
    <property type="component" value="Unassembled WGS sequence"/>
</dbReference>
<keyword evidence="3" id="KW-1185">Reference proteome</keyword>
<proteinExistence type="predicted"/>
<dbReference type="AlphaFoldDB" id="A0A1R4K0I5"/>
<protein>
    <submittedName>
        <fullName evidence="2">Uncharacterized protein</fullName>
    </submittedName>
</protein>
<sequence>MGDQGVSATVEPPHPSHADQSYTDGTRRRLHTHACLLWPGGDLCVATNFGPVQVTIQVWRSLSNPQRVRGSLFAHNRRIVR</sequence>
<evidence type="ECO:0000313" key="3">
    <source>
        <dbReference type="Proteomes" id="UP000196320"/>
    </source>
</evidence>
<name>A0A1R4K0I5_9MICO</name>
<accession>A0A1R4K0I5</accession>
<evidence type="ECO:0000313" key="2">
    <source>
        <dbReference type="EMBL" id="SJN37796.1"/>
    </source>
</evidence>
<reference evidence="2 3" key="1">
    <citation type="submission" date="2017-02" db="EMBL/GenBank/DDBJ databases">
        <authorList>
            <person name="Peterson S.W."/>
        </authorList>
    </citation>
    <scope>NUCLEOTIDE SEQUENCE [LARGE SCALE GENOMIC DNA]</scope>
    <source>
        <strain evidence="2 3">B Mb 05.01</strain>
    </source>
</reference>
<gene>
    <name evidence="2" type="ORF">FM104_09790</name>
</gene>
<evidence type="ECO:0000256" key="1">
    <source>
        <dbReference type="SAM" id="MobiDB-lite"/>
    </source>
</evidence>
<feature type="region of interest" description="Disordered" evidence="1">
    <location>
        <begin position="1"/>
        <end position="25"/>
    </location>
</feature>
<organism evidence="2 3">
    <name type="scientific">Microbacterium esteraromaticum</name>
    <dbReference type="NCBI Taxonomy" id="57043"/>
    <lineage>
        <taxon>Bacteria</taxon>
        <taxon>Bacillati</taxon>
        <taxon>Actinomycetota</taxon>
        <taxon>Actinomycetes</taxon>
        <taxon>Micrococcales</taxon>
        <taxon>Microbacteriaceae</taxon>
        <taxon>Microbacterium</taxon>
    </lineage>
</organism>
<dbReference type="EMBL" id="FUKO01000022">
    <property type="protein sequence ID" value="SJN37796.1"/>
    <property type="molecule type" value="Genomic_DNA"/>
</dbReference>